<proteinExistence type="predicted"/>
<gene>
    <name evidence="1" type="ORF">ACFQ0F_03275</name>
</gene>
<evidence type="ECO:0000313" key="2">
    <source>
        <dbReference type="Proteomes" id="UP001597044"/>
    </source>
</evidence>
<name>A0ABW3HD70_9GAMM</name>
<reference evidence="2" key="1">
    <citation type="journal article" date="2019" name="Int. J. Syst. Evol. Microbiol.">
        <title>The Global Catalogue of Microorganisms (GCM) 10K type strain sequencing project: providing services to taxonomists for standard genome sequencing and annotation.</title>
        <authorList>
            <consortium name="The Broad Institute Genomics Platform"/>
            <consortium name="The Broad Institute Genome Sequencing Center for Infectious Disease"/>
            <person name="Wu L."/>
            <person name="Ma J."/>
        </authorList>
    </citation>
    <scope>NUCLEOTIDE SEQUENCE [LARGE SCALE GENOMIC DNA]</scope>
    <source>
        <strain evidence="2">CCUG 63419</strain>
    </source>
</reference>
<dbReference type="RefSeq" id="WP_379069116.1">
    <property type="nucleotide sequence ID" value="NZ_JBHTIT010000001.1"/>
</dbReference>
<comment type="caution">
    <text evidence="1">The sequence shown here is derived from an EMBL/GenBank/DDBJ whole genome shotgun (WGS) entry which is preliminary data.</text>
</comment>
<dbReference type="Gene3D" id="3.40.50.1820">
    <property type="entry name" value="alpha/beta hydrolase"/>
    <property type="match status" value="1"/>
</dbReference>
<keyword evidence="2" id="KW-1185">Reference proteome</keyword>
<dbReference type="InterPro" id="IPR019149">
    <property type="entry name" value="ABHD18"/>
</dbReference>
<organism evidence="1 2">
    <name type="scientific">Paraperlucidibaca wandonensis</name>
    <dbReference type="NCBI Taxonomy" id="1268273"/>
    <lineage>
        <taxon>Bacteria</taxon>
        <taxon>Pseudomonadati</taxon>
        <taxon>Pseudomonadota</taxon>
        <taxon>Gammaproteobacteria</taxon>
        <taxon>Moraxellales</taxon>
        <taxon>Moraxellaceae</taxon>
        <taxon>Paraperlucidibaca</taxon>
    </lineage>
</organism>
<dbReference type="SUPFAM" id="SSF53474">
    <property type="entry name" value="alpha/beta-Hydrolases"/>
    <property type="match status" value="1"/>
</dbReference>
<dbReference type="GO" id="GO:0016787">
    <property type="term" value="F:hydrolase activity"/>
    <property type="evidence" value="ECO:0007669"/>
    <property type="project" value="UniProtKB-KW"/>
</dbReference>
<evidence type="ECO:0000313" key="1">
    <source>
        <dbReference type="EMBL" id="MFD0949418.1"/>
    </source>
</evidence>
<dbReference type="InterPro" id="IPR029058">
    <property type="entry name" value="AB_hydrolase_fold"/>
</dbReference>
<sequence>MASPAQRVSRVANQAYRQSKLAITGSPWWQHLPEDFPEWQDEFELNGVAKLMVAGTKQIDNVIRTSLATMAGLLAIPTTLRPKQVAIDREQRAFYEEFARNGDADAFYQRPKRGVSMRRQKSNYLQYRPNIGHIDLLSFDSAFEAVNPALREHYSSYERNATAWAEHWQHDDKPRPTIIVIHGFTADPYWLNSRFLAMPWFYEQGYDVLMVTLPFHGKRQGKFSPFSGHGYFSHGFCHMNETVAHAIHDIRVFMDYLEDQGVPQMGVTGISLGGYTSALLACVEDRLAFCIPNVPVVSIIDIMLEWFPTGPIVRTGLKLAGMSITDARAAVAVQSALSYPTKLPRDRLMLIAGAGDRLAPPKHTHLLWEHWQRCRLHWFPGNHLMHLDQGRYLKAMRNFLQHIGFAVGASANASVETTSTAHK</sequence>
<dbReference type="Pfam" id="PF09752">
    <property type="entry name" value="ABHD18"/>
    <property type="match status" value="1"/>
</dbReference>
<protein>
    <submittedName>
        <fullName evidence="1">Alpha/beta hydrolase family protein</fullName>
        <ecNumber evidence="1">3.4.-.-</ecNumber>
    </submittedName>
</protein>
<dbReference type="EMBL" id="JBHTIT010000001">
    <property type="protein sequence ID" value="MFD0949418.1"/>
    <property type="molecule type" value="Genomic_DNA"/>
</dbReference>
<dbReference type="PANTHER" id="PTHR13617:SF14">
    <property type="entry name" value="PROTEIN ABHD18"/>
    <property type="match status" value="1"/>
</dbReference>
<dbReference type="PANTHER" id="PTHR13617">
    <property type="entry name" value="PROTEIN ABHD18"/>
    <property type="match status" value="1"/>
</dbReference>
<accession>A0ABW3HD70</accession>
<dbReference type="EC" id="3.4.-.-" evidence="1"/>
<dbReference type="Proteomes" id="UP001597044">
    <property type="component" value="Unassembled WGS sequence"/>
</dbReference>
<keyword evidence="1" id="KW-0378">Hydrolase</keyword>